<dbReference type="Proteomes" id="UP001457282">
    <property type="component" value="Unassembled WGS sequence"/>
</dbReference>
<evidence type="ECO:0000313" key="2">
    <source>
        <dbReference type="EMBL" id="KAK9943744.1"/>
    </source>
</evidence>
<proteinExistence type="predicted"/>
<name>A0AAW1Y465_RUBAR</name>
<keyword evidence="1" id="KW-0812">Transmembrane</keyword>
<feature type="transmembrane region" description="Helical" evidence="1">
    <location>
        <begin position="42"/>
        <end position="62"/>
    </location>
</feature>
<accession>A0AAW1Y465</accession>
<dbReference type="AlphaFoldDB" id="A0AAW1Y465"/>
<evidence type="ECO:0000313" key="3">
    <source>
        <dbReference type="Proteomes" id="UP001457282"/>
    </source>
</evidence>
<keyword evidence="3" id="KW-1185">Reference proteome</keyword>
<keyword evidence="1" id="KW-1133">Transmembrane helix</keyword>
<protein>
    <submittedName>
        <fullName evidence="2">Uncharacterized protein</fullName>
    </submittedName>
</protein>
<organism evidence="2 3">
    <name type="scientific">Rubus argutus</name>
    <name type="common">Southern blackberry</name>
    <dbReference type="NCBI Taxonomy" id="59490"/>
    <lineage>
        <taxon>Eukaryota</taxon>
        <taxon>Viridiplantae</taxon>
        <taxon>Streptophyta</taxon>
        <taxon>Embryophyta</taxon>
        <taxon>Tracheophyta</taxon>
        <taxon>Spermatophyta</taxon>
        <taxon>Magnoliopsida</taxon>
        <taxon>eudicotyledons</taxon>
        <taxon>Gunneridae</taxon>
        <taxon>Pentapetalae</taxon>
        <taxon>rosids</taxon>
        <taxon>fabids</taxon>
        <taxon>Rosales</taxon>
        <taxon>Rosaceae</taxon>
        <taxon>Rosoideae</taxon>
        <taxon>Rosoideae incertae sedis</taxon>
        <taxon>Rubus</taxon>
    </lineage>
</organism>
<dbReference type="EMBL" id="JBEDUW010000002">
    <property type="protein sequence ID" value="KAK9943744.1"/>
    <property type="molecule type" value="Genomic_DNA"/>
</dbReference>
<reference evidence="2 3" key="1">
    <citation type="journal article" date="2023" name="G3 (Bethesda)">
        <title>A chromosome-length genome assembly and annotation of blackberry (Rubus argutus, cv. 'Hillquist').</title>
        <authorList>
            <person name="Bruna T."/>
            <person name="Aryal R."/>
            <person name="Dudchenko O."/>
            <person name="Sargent D.J."/>
            <person name="Mead D."/>
            <person name="Buti M."/>
            <person name="Cavallini A."/>
            <person name="Hytonen T."/>
            <person name="Andres J."/>
            <person name="Pham M."/>
            <person name="Weisz D."/>
            <person name="Mascagni F."/>
            <person name="Usai G."/>
            <person name="Natali L."/>
            <person name="Bassil N."/>
            <person name="Fernandez G.E."/>
            <person name="Lomsadze A."/>
            <person name="Armour M."/>
            <person name="Olukolu B."/>
            <person name="Poorten T."/>
            <person name="Britton C."/>
            <person name="Davik J."/>
            <person name="Ashrafi H."/>
            <person name="Aiden E.L."/>
            <person name="Borodovsky M."/>
            <person name="Worthington M."/>
        </authorList>
    </citation>
    <scope>NUCLEOTIDE SEQUENCE [LARGE SCALE GENOMIC DNA]</scope>
    <source>
        <strain evidence="2">PI 553951</strain>
    </source>
</reference>
<keyword evidence="1" id="KW-0472">Membrane</keyword>
<gene>
    <name evidence="2" type="ORF">M0R45_009342</name>
</gene>
<sequence>MQAKTSPAHPSDVTTCKMSSFRKEPNDSLATVTVTGGEVTPFNFLGVFCDGIIAGGAAGLLWKPLYTQLTQ</sequence>
<evidence type="ECO:0000256" key="1">
    <source>
        <dbReference type="SAM" id="Phobius"/>
    </source>
</evidence>
<comment type="caution">
    <text evidence="2">The sequence shown here is derived from an EMBL/GenBank/DDBJ whole genome shotgun (WGS) entry which is preliminary data.</text>
</comment>